<evidence type="ECO:0000313" key="9">
    <source>
        <dbReference type="Proteomes" id="UP000000269"/>
    </source>
</evidence>
<keyword evidence="5" id="KW-0472">Membrane</keyword>
<dbReference type="eggNOG" id="COG0845">
    <property type="taxonomic scope" value="Bacteria"/>
</dbReference>
<dbReference type="Gene3D" id="2.40.420.20">
    <property type="match status" value="1"/>
</dbReference>
<dbReference type="EMBL" id="CP000853">
    <property type="protein sequence ID" value="ABW20146.1"/>
    <property type="molecule type" value="Genomic_DNA"/>
</dbReference>
<dbReference type="PRINTS" id="PR01490">
    <property type="entry name" value="RTXTOXIND"/>
</dbReference>
<dbReference type="KEGG" id="aoe:Clos_2615"/>
<keyword evidence="5" id="KW-0812">Transmembrane</keyword>
<evidence type="ECO:0000256" key="3">
    <source>
        <dbReference type="SAM" id="Coils"/>
    </source>
</evidence>
<evidence type="ECO:0000256" key="4">
    <source>
        <dbReference type="SAM" id="MobiDB-lite"/>
    </source>
</evidence>
<keyword evidence="2 3" id="KW-0175">Coiled coil</keyword>
<protein>
    <submittedName>
        <fullName evidence="8">Efflux transporter, RND family, MFP subunit</fullName>
    </submittedName>
</protein>
<dbReference type="Proteomes" id="UP000000269">
    <property type="component" value="Chromosome"/>
</dbReference>
<reference evidence="9" key="1">
    <citation type="submission" date="2007-10" db="EMBL/GenBank/DDBJ databases">
        <title>Complete genome of Alkaliphilus oremlandii OhILAs.</title>
        <authorList>
            <person name="Copeland A."/>
            <person name="Lucas S."/>
            <person name="Lapidus A."/>
            <person name="Barry K."/>
            <person name="Detter J.C."/>
            <person name="Glavina del Rio T."/>
            <person name="Hammon N."/>
            <person name="Israni S."/>
            <person name="Dalin E."/>
            <person name="Tice H."/>
            <person name="Pitluck S."/>
            <person name="Chain P."/>
            <person name="Malfatti S."/>
            <person name="Shin M."/>
            <person name="Vergez L."/>
            <person name="Schmutz J."/>
            <person name="Larimer F."/>
            <person name="Land M."/>
            <person name="Hauser L."/>
            <person name="Kyrpides N."/>
            <person name="Mikhailova N."/>
            <person name="Stolz J.F."/>
            <person name="Dawson A."/>
            <person name="Fisher E."/>
            <person name="Crable B."/>
            <person name="Perera E."/>
            <person name="Lisak J."/>
            <person name="Ranganathan M."/>
            <person name="Basu P."/>
            <person name="Richardson P."/>
        </authorList>
    </citation>
    <scope>NUCLEOTIDE SEQUENCE [LARGE SCALE GENOMIC DNA]</scope>
    <source>
        <strain evidence="9">OhILAs</strain>
    </source>
</reference>
<dbReference type="OrthoDB" id="1725043at2"/>
<dbReference type="PANTHER" id="PTHR32347:SF14">
    <property type="entry name" value="EFFLUX SYSTEM COMPONENT YKNX-RELATED"/>
    <property type="match status" value="1"/>
</dbReference>
<dbReference type="SUPFAM" id="SSF111369">
    <property type="entry name" value="HlyD-like secretion proteins"/>
    <property type="match status" value="1"/>
</dbReference>
<dbReference type="GO" id="GO:0030313">
    <property type="term" value="C:cell envelope"/>
    <property type="evidence" value="ECO:0007669"/>
    <property type="project" value="UniProtKB-SubCell"/>
</dbReference>
<dbReference type="Pfam" id="PF25917">
    <property type="entry name" value="BSH_RND"/>
    <property type="match status" value="1"/>
</dbReference>
<dbReference type="InterPro" id="IPR050465">
    <property type="entry name" value="UPF0194_transport"/>
</dbReference>
<dbReference type="Gene3D" id="2.40.50.100">
    <property type="match status" value="2"/>
</dbReference>
<dbReference type="RefSeq" id="WP_012160453.1">
    <property type="nucleotide sequence ID" value="NC_009922.1"/>
</dbReference>
<evidence type="ECO:0000256" key="5">
    <source>
        <dbReference type="SAM" id="Phobius"/>
    </source>
</evidence>
<feature type="transmembrane region" description="Helical" evidence="5">
    <location>
        <begin position="5"/>
        <end position="23"/>
    </location>
</feature>
<feature type="coiled-coil region" evidence="3">
    <location>
        <begin position="324"/>
        <end position="351"/>
    </location>
</feature>
<name>A8MK14_ALKOO</name>
<proteinExistence type="predicted"/>
<evidence type="ECO:0000313" key="8">
    <source>
        <dbReference type="EMBL" id="ABW20146.1"/>
    </source>
</evidence>
<keyword evidence="9" id="KW-1185">Reference proteome</keyword>
<dbReference type="STRING" id="350688.Clos_2615"/>
<feature type="domain" description="Multidrug resistance protein MdtA-like C-terminal permuted SH3" evidence="7">
    <location>
        <begin position="466"/>
        <end position="523"/>
    </location>
</feature>
<dbReference type="HOGENOM" id="CLU_474803_0_0_9"/>
<feature type="region of interest" description="Disordered" evidence="4">
    <location>
        <begin position="529"/>
        <end position="554"/>
    </location>
</feature>
<dbReference type="InterPro" id="IPR058625">
    <property type="entry name" value="MdtA-like_BSH"/>
</dbReference>
<dbReference type="PANTHER" id="PTHR32347">
    <property type="entry name" value="EFFLUX SYSTEM COMPONENT YKNX-RELATED"/>
    <property type="match status" value="1"/>
</dbReference>
<gene>
    <name evidence="8" type="ordered locus">Clos_2615</name>
</gene>
<dbReference type="AlphaFoldDB" id="A8MK14"/>
<dbReference type="InterPro" id="IPR058627">
    <property type="entry name" value="MdtA-like_C"/>
</dbReference>
<sequence>MFQRTIMIILVVVIILGGGFYAYQQLMPEVQPTDNGPVYSTHAVERGTITVGVNTTGELQPSDGGGIRVSEGLRSAGFSGEIILEELLVKEGDHVYKDQVLATLSAKGLGDAMKDIREKIKTEEDMLMRLTNLSRDKIRSIDPSQGVTVRAPISGRIQDLDIEEGKKIEQGQTITRIVDTSKYKINLRLTPGEYTQVKKGDKVNIHFSNFDGVYEGQITKINTNPVPAGTSEDKAQGYVYRVTVEGLNEGLIQPGMKVRVGLKNALGYTNFFTNNSIVESYVTQDRVASSTEGIITEVHVQDMDEVEEGDPIVSMAGSDVQQTIQDKLEKIRSLESDLRNLESVYPMLEIRSTMDGIVAYTEKQAGQAVSPGDWLGYLYTTSNMGMFTEIDDIDVIYVTQGAKVEVTVDAVPGEVFEGTVRDVSTRGNSSRDGISKFHVFINVVGGPQLRPGMQAKGYIDAGSAEDVLLVPIEAIFQEDNKNKVEILKENGETEVITVELGLMNDRFAEVKEGLNEGDLVVTGSSRDLLPSQEKENSGNNTILPIQVNEEDPEE</sequence>
<evidence type="ECO:0000256" key="1">
    <source>
        <dbReference type="ARBA" id="ARBA00004196"/>
    </source>
</evidence>
<keyword evidence="5" id="KW-1133">Transmembrane helix</keyword>
<comment type="subcellular location">
    <subcellularLocation>
        <location evidence="1">Cell envelope</location>
    </subcellularLocation>
</comment>
<evidence type="ECO:0000259" key="7">
    <source>
        <dbReference type="Pfam" id="PF25967"/>
    </source>
</evidence>
<feature type="domain" description="Multidrug resistance protein MdtA-like barrel-sandwich hybrid" evidence="6">
    <location>
        <begin position="83"/>
        <end position="179"/>
    </location>
</feature>
<evidence type="ECO:0000256" key="2">
    <source>
        <dbReference type="ARBA" id="ARBA00023054"/>
    </source>
</evidence>
<evidence type="ECO:0000259" key="6">
    <source>
        <dbReference type="Pfam" id="PF25917"/>
    </source>
</evidence>
<dbReference type="Gene3D" id="2.40.30.170">
    <property type="match status" value="1"/>
</dbReference>
<organism evidence="8 9">
    <name type="scientific">Alkaliphilus oremlandii (strain OhILAs)</name>
    <name type="common">Clostridium oremlandii (strain OhILAs)</name>
    <dbReference type="NCBI Taxonomy" id="350688"/>
    <lineage>
        <taxon>Bacteria</taxon>
        <taxon>Bacillati</taxon>
        <taxon>Bacillota</taxon>
        <taxon>Clostridia</taxon>
        <taxon>Peptostreptococcales</taxon>
        <taxon>Natronincolaceae</taxon>
        <taxon>Alkaliphilus</taxon>
    </lineage>
</organism>
<dbReference type="Pfam" id="PF25967">
    <property type="entry name" value="RND-MFP_C"/>
    <property type="match status" value="1"/>
</dbReference>
<accession>A8MK14</accession>